<evidence type="ECO:0000313" key="1">
    <source>
        <dbReference type="EMBL" id="KAJ6999054.1"/>
    </source>
</evidence>
<protein>
    <submittedName>
        <fullName evidence="1">Uncharacterized protein</fullName>
    </submittedName>
</protein>
<dbReference type="Proteomes" id="UP001164929">
    <property type="component" value="Chromosome 5"/>
</dbReference>
<accession>A0AAD6QYL8</accession>
<reference evidence="1" key="1">
    <citation type="journal article" date="2023" name="Mol. Ecol. Resour.">
        <title>Chromosome-level genome assembly of a triploid poplar Populus alba 'Berolinensis'.</title>
        <authorList>
            <person name="Chen S."/>
            <person name="Yu Y."/>
            <person name="Wang X."/>
            <person name="Wang S."/>
            <person name="Zhang T."/>
            <person name="Zhou Y."/>
            <person name="He R."/>
            <person name="Meng N."/>
            <person name="Wang Y."/>
            <person name="Liu W."/>
            <person name="Liu Z."/>
            <person name="Liu J."/>
            <person name="Guo Q."/>
            <person name="Huang H."/>
            <person name="Sederoff R.R."/>
            <person name="Wang G."/>
            <person name="Qu G."/>
            <person name="Chen S."/>
        </authorList>
    </citation>
    <scope>NUCLEOTIDE SEQUENCE</scope>
    <source>
        <strain evidence="1">SC-2020</strain>
    </source>
</reference>
<name>A0AAD6QYL8_9ROSI</name>
<keyword evidence="2" id="KW-1185">Reference proteome</keyword>
<dbReference type="EMBL" id="JAQIZT010000005">
    <property type="protein sequence ID" value="KAJ6999054.1"/>
    <property type="molecule type" value="Genomic_DNA"/>
</dbReference>
<gene>
    <name evidence="1" type="ORF">NC653_015019</name>
</gene>
<evidence type="ECO:0000313" key="2">
    <source>
        <dbReference type="Proteomes" id="UP001164929"/>
    </source>
</evidence>
<proteinExistence type="predicted"/>
<sequence>MCNPVSVNQLYVSGTTGIKKKKKKERKGHDIHKCSSACGPLYLQCRNRSHWFERDSSAACQPHGSPPK</sequence>
<comment type="caution">
    <text evidence="1">The sequence shown here is derived from an EMBL/GenBank/DDBJ whole genome shotgun (WGS) entry which is preliminary data.</text>
</comment>
<organism evidence="1 2">
    <name type="scientific">Populus alba x Populus x berolinensis</name>
    <dbReference type="NCBI Taxonomy" id="444605"/>
    <lineage>
        <taxon>Eukaryota</taxon>
        <taxon>Viridiplantae</taxon>
        <taxon>Streptophyta</taxon>
        <taxon>Embryophyta</taxon>
        <taxon>Tracheophyta</taxon>
        <taxon>Spermatophyta</taxon>
        <taxon>Magnoliopsida</taxon>
        <taxon>eudicotyledons</taxon>
        <taxon>Gunneridae</taxon>
        <taxon>Pentapetalae</taxon>
        <taxon>rosids</taxon>
        <taxon>fabids</taxon>
        <taxon>Malpighiales</taxon>
        <taxon>Salicaceae</taxon>
        <taxon>Saliceae</taxon>
        <taxon>Populus</taxon>
    </lineage>
</organism>
<dbReference type="AlphaFoldDB" id="A0AAD6QYL8"/>